<name>A0ABS7XC35_9GAMM</name>
<accession>A0ABS7XC35</accession>
<evidence type="ECO:0000313" key="2">
    <source>
        <dbReference type="Proteomes" id="UP000663814"/>
    </source>
</evidence>
<evidence type="ECO:0008006" key="3">
    <source>
        <dbReference type="Google" id="ProtNLM"/>
    </source>
</evidence>
<dbReference type="RefSeq" id="WP_205311818.1">
    <property type="nucleotide sequence ID" value="NZ_JAERPS020000006.1"/>
</dbReference>
<reference evidence="1 2" key="1">
    <citation type="submission" date="2020-12" db="EMBL/GenBank/DDBJ databases">
        <authorList>
            <person name="Ruan W."/>
            <person name="Khan S.A."/>
            <person name="Jeon C.O."/>
        </authorList>
    </citation>
    <scope>NUCLEOTIDE SEQUENCE [LARGE SCALE GENOMIC DNA]</scope>
    <source>
        <strain evidence="1 2">MA-13</strain>
    </source>
</reference>
<reference evidence="1 2" key="2">
    <citation type="submission" date="2021-08" db="EMBL/GenBank/DDBJ databases">
        <title>Rheinheimera aquimaris sp. nov., isolated from seawater of the East Sea in Korea.</title>
        <authorList>
            <person name="Kim K.H."/>
            <person name="Wenting R."/>
            <person name="Kim K.R."/>
            <person name="Jeon C.O."/>
        </authorList>
    </citation>
    <scope>NUCLEOTIDE SEQUENCE [LARGE SCALE GENOMIC DNA]</scope>
    <source>
        <strain evidence="1 2">MA-13</strain>
    </source>
</reference>
<dbReference type="EMBL" id="JAERPS020000006">
    <property type="protein sequence ID" value="MBZ9613111.1"/>
    <property type="molecule type" value="Genomic_DNA"/>
</dbReference>
<gene>
    <name evidence="1" type="ORF">I4W93_016090</name>
</gene>
<keyword evidence="2" id="KW-1185">Reference proteome</keyword>
<comment type="caution">
    <text evidence="1">The sequence shown here is derived from an EMBL/GenBank/DDBJ whole genome shotgun (WGS) entry which is preliminary data.</text>
</comment>
<protein>
    <recommendedName>
        <fullName evidence="3">DUF4105 domain-containing protein</fullName>
    </recommendedName>
</protein>
<proteinExistence type="predicted"/>
<sequence>MVKVHIWLRDEKHVGHAALTIRDVYVSFWPDGEAGKKDLKIKTSHPGAYVESLEHDIENEGGRKPITIDIANLNEVPMLHYVNFLQNNVPRYQIARHNCSHLVVDVLKRGANKKPSFKPNAAEYAKVGRILGYGIWTPANVMRYANELKSA</sequence>
<organism evidence="1 2">
    <name type="scientific">Rheinheimera maricola</name>
    <dbReference type="NCBI Taxonomy" id="2793282"/>
    <lineage>
        <taxon>Bacteria</taxon>
        <taxon>Pseudomonadati</taxon>
        <taxon>Pseudomonadota</taxon>
        <taxon>Gammaproteobacteria</taxon>
        <taxon>Chromatiales</taxon>
        <taxon>Chromatiaceae</taxon>
        <taxon>Rheinheimera</taxon>
    </lineage>
</organism>
<evidence type="ECO:0000313" key="1">
    <source>
        <dbReference type="EMBL" id="MBZ9613111.1"/>
    </source>
</evidence>
<dbReference type="Proteomes" id="UP000663814">
    <property type="component" value="Unassembled WGS sequence"/>
</dbReference>